<evidence type="ECO:0000313" key="1">
    <source>
        <dbReference type="EMBL" id="KAL2737391.1"/>
    </source>
</evidence>
<comment type="caution">
    <text evidence="1">The sequence shown here is derived from an EMBL/GenBank/DDBJ whole genome shotgun (WGS) entry which is preliminary data.</text>
</comment>
<dbReference type="EMBL" id="JAYRBN010000065">
    <property type="protein sequence ID" value="KAL2737391.1"/>
    <property type="molecule type" value="Genomic_DNA"/>
</dbReference>
<reference evidence="1 2" key="1">
    <citation type="journal article" date="2024" name="Ann. Entomol. Soc. Am.">
        <title>Genomic analyses of the southern and eastern yellowjacket wasps (Hymenoptera: Vespidae) reveal evolutionary signatures of social life.</title>
        <authorList>
            <person name="Catto M.A."/>
            <person name="Caine P.B."/>
            <person name="Orr S.E."/>
            <person name="Hunt B.G."/>
            <person name="Goodisman M.A.D."/>
        </authorList>
    </citation>
    <scope>NUCLEOTIDE SEQUENCE [LARGE SCALE GENOMIC DNA]</scope>
    <source>
        <strain evidence="1">232</strain>
        <tissue evidence="1">Head and thorax</tissue>
    </source>
</reference>
<sequence>MKLNWCYLCIVKRNLPIVKNYTMVLTLPVNGKNHKAHLNTPLLVNSVKLRSDRENENSFEGVTESVGNNNDPWQFSLTKVDLSKRRRTSCWIRRVRRMVGDRSCLLNLHGKWEGSCVSSDPIIRNWTTERPEFNYANVTERGREFASEDKRNLISKQ</sequence>
<gene>
    <name evidence="1" type="ORF">V1477_012347</name>
</gene>
<accession>A0ABD2BX81</accession>
<dbReference type="Proteomes" id="UP001607303">
    <property type="component" value="Unassembled WGS sequence"/>
</dbReference>
<evidence type="ECO:0000313" key="2">
    <source>
        <dbReference type="Proteomes" id="UP001607303"/>
    </source>
</evidence>
<protein>
    <submittedName>
        <fullName evidence="1">Uncharacterized protein</fullName>
    </submittedName>
</protein>
<proteinExistence type="predicted"/>
<name>A0ABD2BX81_VESMC</name>
<keyword evidence="2" id="KW-1185">Reference proteome</keyword>
<dbReference type="AlphaFoldDB" id="A0ABD2BX81"/>
<organism evidence="1 2">
    <name type="scientific">Vespula maculifrons</name>
    <name type="common">Eastern yellow jacket</name>
    <name type="synonym">Wasp</name>
    <dbReference type="NCBI Taxonomy" id="7453"/>
    <lineage>
        <taxon>Eukaryota</taxon>
        <taxon>Metazoa</taxon>
        <taxon>Ecdysozoa</taxon>
        <taxon>Arthropoda</taxon>
        <taxon>Hexapoda</taxon>
        <taxon>Insecta</taxon>
        <taxon>Pterygota</taxon>
        <taxon>Neoptera</taxon>
        <taxon>Endopterygota</taxon>
        <taxon>Hymenoptera</taxon>
        <taxon>Apocrita</taxon>
        <taxon>Aculeata</taxon>
        <taxon>Vespoidea</taxon>
        <taxon>Vespidae</taxon>
        <taxon>Vespinae</taxon>
        <taxon>Vespula</taxon>
    </lineage>
</organism>